<evidence type="ECO:0000256" key="1">
    <source>
        <dbReference type="SAM" id="Phobius"/>
    </source>
</evidence>
<dbReference type="InParanoid" id="A0A804ITA0"/>
<dbReference type="PANTHER" id="PTHR37749:SF1">
    <property type="entry name" value="TRANSMEMBRANE PROTEIN"/>
    <property type="match status" value="1"/>
</dbReference>
<keyword evidence="1" id="KW-0812">Transmembrane</keyword>
<dbReference type="OMA" id="MMFRNTR"/>
<dbReference type="PANTHER" id="PTHR37749">
    <property type="entry name" value="TRANSMEMBRANE PROTEIN"/>
    <property type="match status" value="1"/>
</dbReference>
<accession>A0A804ITA0</accession>
<dbReference type="AlphaFoldDB" id="A0A804ITA0"/>
<gene>
    <name evidence="2" type="ORF">GSMUA_130170.1</name>
</gene>
<reference evidence="2" key="1">
    <citation type="submission" date="2021-03" db="EMBL/GenBank/DDBJ databases">
        <authorList>
            <consortium name="Genoscope - CEA"/>
            <person name="William W."/>
        </authorList>
    </citation>
    <scope>NUCLEOTIDE SEQUENCE</scope>
    <source>
        <strain evidence="2">Doubled-haploid Pahang</strain>
    </source>
</reference>
<keyword evidence="1" id="KW-0472">Membrane</keyword>
<protein>
    <submittedName>
        <fullName evidence="2">(wild Malaysian banana) hypothetical protein</fullName>
    </submittedName>
</protein>
<dbReference type="EMBL" id="HG996469">
    <property type="protein sequence ID" value="CAG1843222.1"/>
    <property type="molecule type" value="Genomic_DNA"/>
</dbReference>
<evidence type="ECO:0000313" key="3">
    <source>
        <dbReference type="EnsemblPlants" id="Ma04_p24110.1"/>
    </source>
</evidence>
<dbReference type="Proteomes" id="UP000012960">
    <property type="component" value="Unplaced"/>
</dbReference>
<organism evidence="3 4">
    <name type="scientific">Musa acuminata subsp. malaccensis</name>
    <name type="common">Wild banana</name>
    <name type="synonym">Musa malaccensis</name>
    <dbReference type="NCBI Taxonomy" id="214687"/>
    <lineage>
        <taxon>Eukaryota</taxon>
        <taxon>Viridiplantae</taxon>
        <taxon>Streptophyta</taxon>
        <taxon>Embryophyta</taxon>
        <taxon>Tracheophyta</taxon>
        <taxon>Spermatophyta</taxon>
        <taxon>Magnoliopsida</taxon>
        <taxon>Liliopsida</taxon>
        <taxon>Zingiberales</taxon>
        <taxon>Musaceae</taxon>
        <taxon>Musa</taxon>
    </lineage>
</organism>
<evidence type="ECO:0000313" key="4">
    <source>
        <dbReference type="Proteomes" id="UP000012960"/>
    </source>
</evidence>
<sequence length="52" mass="5686">MEVEPPGPLRYLIGAAIMMVGVVLPLGYMMFRIKRVPSSASTYSKQTSKGLI</sequence>
<keyword evidence="1" id="KW-1133">Transmembrane helix</keyword>
<dbReference type="FunCoup" id="A0A804ITA0">
    <property type="interactions" value="787"/>
</dbReference>
<keyword evidence="4" id="KW-1185">Reference proteome</keyword>
<proteinExistence type="predicted"/>
<name>A0A804ITA0_MUSAM</name>
<evidence type="ECO:0000313" key="2">
    <source>
        <dbReference type="EMBL" id="CAG1843222.1"/>
    </source>
</evidence>
<dbReference type="EnsemblPlants" id="Ma04_t24110.1">
    <property type="protein sequence ID" value="Ma04_p24110.1"/>
    <property type="gene ID" value="Ma04_g24110"/>
</dbReference>
<dbReference type="Gramene" id="Ma04_t24110.1">
    <property type="protein sequence ID" value="Ma04_p24110.1"/>
    <property type="gene ID" value="Ma04_g24110"/>
</dbReference>
<feature type="transmembrane region" description="Helical" evidence="1">
    <location>
        <begin position="12"/>
        <end position="31"/>
    </location>
</feature>
<reference evidence="3" key="2">
    <citation type="submission" date="2021-05" db="UniProtKB">
        <authorList>
            <consortium name="EnsemblPlants"/>
        </authorList>
    </citation>
    <scope>IDENTIFICATION</scope>
    <source>
        <strain evidence="3">subsp. malaccensis</strain>
    </source>
</reference>